<dbReference type="Gene3D" id="3.40.630.30">
    <property type="match status" value="1"/>
</dbReference>
<dbReference type="EC" id="2.3.1.-" evidence="2"/>
<accession>A0ABT5NTN2</accession>
<dbReference type="Proteomes" id="UP001148203">
    <property type="component" value="Unassembled WGS sequence"/>
</dbReference>
<protein>
    <submittedName>
        <fullName evidence="2">GNAT family N-acetyltransferase</fullName>
        <ecNumber evidence="2">2.3.1.-</ecNumber>
    </submittedName>
</protein>
<keyword evidence="2" id="KW-0808">Transferase</keyword>
<dbReference type="InterPro" id="IPR016181">
    <property type="entry name" value="Acyl_CoA_acyltransferase"/>
</dbReference>
<dbReference type="Pfam" id="PF00583">
    <property type="entry name" value="Acetyltransf_1"/>
    <property type="match status" value="1"/>
</dbReference>
<gene>
    <name evidence="2" type="ORF">M5G11_13350</name>
</gene>
<reference evidence="2 3" key="1">
    <citation type="submission" date="2022-05" db="EMBL/GenBank/DDBJ databases">
        <title>Novel Pseudomonas spp. Isolated from a Rainbow Trout Aquaculture Facility.</title>
        <authorList>
            <person name="Testerman T."/>
            <person name="Graf J."/>
        </authorList>
    </citation>
    <scope>NUCLEOTIDE SEQUENCE [LARGE SCALE GENOMIC DNA]</scope>
    <source>
        <strain evidence="2 3">ID681</strain>
    </source>
</reference>
<keyword evidence="2" id="KW-0012">Acyltransferase</keyword>
<dbReference type="PROSITE" id="PS51186">
    <property type="entry name" value="GNAT"/>
    <property type="match status" value="1"/>
</dbReference>
<feature type="domain" description="N-acetyltransferase" evidence="1">
    <location>
        <begin position="6"/>
        <end position="160"/>
    </location>
</feature>
<organism evidence="2 3">
    <name type="scientific">Pseudomonas fontis</name>
    <dbReference type="NCBI Taxonomy" id="2942633"/>
    <lineage>
        <taxon>Bacteria</taxon>
        <taxon>Pseudomonadati</taxon>
        <taxon>Pseudomonadota</taxon>
        <taxon>Gammaproteobacteria</taxon>
        <taxon>Pseudomonadales</taxon>
        <taxon>Pseudomonadaceae</taxon>
        <taxon>Pseudomonas</taxon>
    </lineage>
</organism>
<sequence>MPPHLSPLRDLSPLQHAQLLDIELLPEQRMFAGDIESELHILRGRSHPDVCGLALLVEEVPKAFLLLKRGELLPPWARRDAATVHALQIDRRAQRCGLGRLLLTELPTTVRALWPQVHCLQLSVDEQNTAALGLYRALGWTVTGNGYRAAIGFERQLTLAL</sequence>
<dbReference type="EMBL" id="JAMDGY010000030">
    <property type="protein sequence ID" value="MDD0991526.1"/>
    <property type="molecule type" value="Genomic_DNA"/>
</dbReference>
<evidence type="ECO:0000313" key="3">
    <source>
        <dbReference type="Proteomes" id="UP001148203"/>
    </source>
</evidence>
<keyword evidence="3" id="KW-1185">Reference proteome</keyword>
<dbReference type="SUPFAM" id="SSF55729">
    <property type="entry name" value="Acyl-CoA N-acyltransferases (Nat)"/>
    <property type="match status" value="1"/>
</dbReference>
<proteinExistence type="predicted"/>
<dbReference type="RefSeq" id="WP_273912538.1">
    <property type="nucleotide sequence ID" value="NZ_JAMDGY010000030.1"/>
</dbReference>
<name>A0ABT5NTN2_9PSED</name>
<comment type="caution">
    <text evidence="2">The sequence shown here is derived from an EMBL/GenBank/DDBJ whole genome shotgun (WGS) entry which is preliminary data.</text>
</comment>
<dbReference type="InterPro" id="IPR000182">
    <property type="entry name" value="GNAT_dom"/>
</dbReference>
<dbReference type="GO" id="GO:0016746">
    <property type="term" value="F:acyltransferase activity"/>
    <property type="evidence" value="ECO:0007669"/>
    <property type="project" value="UniProtKB-KW"/>
</dbReference>
<evidence type="ECO:0000313" key="2">
    <source>
        <dbReference type="EMBL" id="MDD0991526.1"/>
    </source>
</evidence>
<evidence type="ECO:0000259" key="1">
    <source>
        <dbReference type="PROSITE" id="PS51186"/>
    </source>
</evidence>